<dbReference type="InterPro" id="IPR008902">
    <property type="entry name" value="Rhamnosid_concanavalin"/>
</dbReference>
<accession>A0A2R9SV04</accession>
<evidence type="ECO:0000259" key="6">
    <source>
        <dbReference type="Pfam" id="PF17389"/>
    </source>
</evidence>
<dbReference type="PANTHER" id="PTHR33307:SF6">
    <property type="entry name" value="ALPHA-RHAMNOSIDASE (EUROFUNG)-RELATED"/>
    <property type="match status" value="1"/>
</dbReference>
<evidence type="ECO:0000259" key="4">
    <source>
        <dbReference type="Pfam" id="PF05592"/>
    </source>
</evidence>
<evidence type="ECO:0000259" key="5">
    <source>
        <dbReference type="Pfam" id="PF08531"/>
    </source>
</evidence>
<organism evidence="8 9">
    <name type="scientific">Paenibacillus vortex V453</name>
    <dbReference type="NCBI Taxonomy" id="715225"/>
    <lineage>
        <taxon>Bacteria</taxon>
        <taxon>Bacillati</taxon>
        <taxon>Bacillota</taxon>
        <taxon>Bacilli</taxon>
        <taxon>Bacillales</taxon>
        <taxon>Paenibacillaceae</taxon>
        <taxon>Paenibacillus</taxon>
    </lineage>
</organism>
<dbReference type="Pfam" id="PF05592">
    <property type="entry name" value="Bac_rhamnosid"/>
    <property type="match status" value="1"/>
</dbReference>
<dbReference type="PIRSF" id="PIRSF010631">
    <property type="entry name" value="A-rhamnsds"/>
    <property type="match status" value="1"/>
</dbReference>
<feature type="domain" description="Bacterial alpha-L-rhamnosidase N-terminal" evidence="5">
    <location>
        <begin position="171"/>
        <end position="339"/>
    </location>
</feature>
<dbReference type="GO" id="GO:0005975">
    <property type="term" value="P:carbohydrate metabolic process"/>
    <property type="evidence" value="ECO:0007669"/>
    <property type="project" value="InterPro"/>
</dbReference>
<evidence type="ECO:0000259" key="7">
    <source>
        <dbReference type="Pfam" id="PF17390"/>
    </source>
</evidence>
<protein>
    <recommendedName>
        <fullName evidence="2">alpha-L-rhamnosidase</fullName>
        <ecNumber evidence="2">3.2.1.40</ecNumber>
    </recommendedName>
</protein>
<dbReference type="GO" id="GO:0030596">
    <property type="term" value="F:alpha-L-rhamnosidase activity"/>
    <property type="evidence" value="ECO:0007669"/>
    <property type="project" value="UniProtKB-EC"/>
</dbReference>
<dbReference type="InterPro" id="IPR036116">
    <property type="entry name" value="FN3_sf"/>
</dbReference>
<evidence type="ECO:0000313" key="8">
    <source>
        <dbReference type="EMBL" id="EFU41215.1"/>
    </source>
</evidence>
<evidence type="ECO:0000313" key="9">
    <source>
        <dbReference type="Proteomes" id="UP000003094"/>
    </source>
</evidence>
<dbReference type="AlphaFoldDB" id="A0A2R9SV04"/>
<dbReference type="Gene3D" id="2.60.40.10">
    <property type="entry name" value="Immunoglobulins"/>
    <property type="match status" value="1"/>
</dbReference>
<dbReference type="EMBL" id="ADHJ01000022">
    <property type="protein sequence ID" value="EFU41215.1"/>
    <property type="molecule type" value="Genomic_DNA"/>
</dbReference>
<feature type="domain" description="Alpha-L-rhamnosidase concanavalin-like" evidence="4">
    <location>
        <begin position="350"/>
        <end position="450"/>
    </location>
</feature>
<evidence type="ECO:0000256" key="2">
    <source>
        <dbReference type="ARBA" id="ARBA00012652"/>
    </source>
</evidence>
<dbReference type="InterPro" id="IPR013783">
    <property type="entry name" value="Ig-like_fold"/>
</dbReference>
<dbReference type="Gene3D" id="2.60.120.260">
    <property type="entry name" value="Galactose-binding domain-like"/>
    <property type="match status" value="2"/>
</dbReference>
<feature type="domain" description="Alpha-L-rhamnosidase C-terminal" evidence="7">
    <location>
        <begin position="801"/>
        <end position="870"/>
    </location>
</feature>
<name>A0A2R9SV04_9BACL</name>
<feature type="domain" description="Alpha-L-rhamnosidase six-hairpin glycosidase" evidence="6">
    <location>
        <begin position="454"/>
        <end position="799"/>
    </location>
</feature>
<keyword evidence="3" id="KW-0378">Hydrolase</keyword>
<evidence type="ECO:0000256" key="1">
    <source>
        <dbReference type="ARBA" id="ARBA00001445"/>
    </source>
</evidence>
<proteinExistence type="predicted"/>
<dbReference type="Pfam" id="PF08531">
    <property type="entry name" value="Bac_rhamnosid_N"/>
    <property type="match status" value="1"/>
</dbReference>
<dbReference type="Pfam" id="PF25788">
    <property type="entry name" value="Ig_Rha78A_N"/>
    <property type="match status" value="1"/>
</dbReference>
<comment type="caution">
    <text evidence="8">The sequence shown here is derived from an EMBL/GenBank/DDBJ whole genome shotgun (WGS) entry which is preliminary data.</text>
</comment>
<dbReference type="Pfam" id="PF17389">
    <property type="entry name" value="Bac_rhamnosid6H"/>
    <property type="match status" value="1"/>
</dbReference>
<dbReference type="SUPFAM" id="SSF49265">
    <property type="entry name" value="Fibronectin type III"/>
    <property type="match status" value="1"/>
</dbReference>
<dbReference type="InterPro" id="IPR012341">
    <property type="entry name" value="6hp_glycosidase-like_sf"/>
</dbReference>
<keyword evidence="9" id="KW-1185">Reference proteome</keyword>
<dbReference type="Pfam" id="PF17390">
    <property type="entry name" value="Bac_rhamnosid_C"/>
    <property type="match status" value="1"/>
</dbReference>
<dbReference type="InterPro" id="IPR013737">
    <property type="entry name" value="Bac_rhamnosid_N"/>
</dbReference>
<dbReference type="Gene3D" id="1.50.10.10">
    <property type="match status" value="1"/>
</dbReference>
<comment type="catalytic activity">
    <reaction evidence="1">
        <text>Hydrolysis of terminal non-reducing alpha-L-rhamnose residues in alpha-L-rhamnosides.</text>
        <dbReference type="EC" id="3.2.1.40"/>
    </reaction>
</comment>
<dbReference type="SUPFAM" id="SSF48208">
    <property type="entry name" value="Six-hairpin glycosidases"/>
    <property type="match status" value="1"/>
</dbReference>
<dbReference type="EC" id="3.2.1.40" evidence="2"/>
<dbReference type="InterPro" id="IPR035398">
    <property type="entry name" value="Bac_rhamnosid_C"/>
</dbReference>
<dbReference type="PANTHER" id="PTHR33307">
    <property type="entry name" value="ALPHA-RHAMNOSIDASE (EUROFUNG)"/>
    <property type="match status" value="1"/>
</dbReference>
<dbReference type="InterPro" id="IPR016007">
    <property type="entry name" value="Alpha_rhamnosid"/>
</dbReference>
<dbReference type="InterPro" id="IPR035396">
    <property type="entry name" value="Bac_rhamnosid6H"/>
</dbReference>
<dbReference type="InterPro" id="IPR008928">
    <property type="entry name" value="6-hairpin_glycosidase_sf"/>
</dbReference>
<dbReference type="Proteomes" id="UP000003094">
    <property type="component" value="Unassembled WGS sequence"/>
</dbReference>
<reference evidence="8 9" key="1">
    <citation type="journal article" date="2010" name="BMC Genomics">
        <title>Genome sequence of the pattern forming Paenibacillus vortex bacterium reveals potential for thriving in complex environments.</title>
        <authorList>
            <person name="Sirota-Madi A."/>
            <person name="Olender T."/>
            <person name="Helman Y."/>
            <person name="Ingham C."/>
            <person name="Brainis I."/>
            <person name="Roth D."/>
            <person name="Hagi E."/>
            <person name="Brodsky L."/>
            <person name="Leshkowitz D."/>
            <person name="Galatenko V."/>
            <person name="Nikolaev V."/>
            <person name="Mugasimangalam R.C."/>
            <person name="Bransburg-Zabary S."/>
            <person name="Gutnick D.L."/>
            <person name="Lancet D."/>
            <person name="Ben-Jacob E."/>
        </authorList>
    </citation>
    <scope>NUCLEOTIDE SEQUENCE [LARGE SCALE GENOMIC DNA]</scope>
    <source>
        <strain evidence="8 9">V453</strain>
    </source>
</reference>
<gene>
    <name evidence="8" type="ORF">PVOR_14919</name>
</gene>
<dbReference type="Gene3D" id="2.60.420.10">
    <property type="entry name" value="Maltose phosphorylase, domain 3"/>
    <property type="match status" value="1"/>
</dbReference>
<sequence length="919" mass="103915">MWNIAFRQKSYNQGVCHKYEVNGGLIMFKVTDLRCEYQHNPIGIGERCPRISWRLDSDERAVSQTAYEIEVSNLPNFSDPYWTSGKVASSQSVHVELEELDTKSCKRYNYRVRLWNQDGELSEWSDIAYWETGKLEGEQWAGEWISAPLSLLPTDSPHLPLLRKSFRLNSSVRQARIYATALGLYELELNGQRVGDRYFTPGWTSYKHTIQTQTYDVTDMLRTEQNAIGAWLGNGWYKGQLGWQEKGAIYGDRLALLLELHITYTDGSEELITTDSSWQSAKGPIVMSEIYHGETYDARLEFEDFSTPDYMSRDWHGVESLEHGYDMLKPQINEPVRAIQTVRPTEWLVTPKGEMVIDFGQNLVGWVRFSLTGTEGAVVTLEHAEILDSEGNFYTENLRTAKQTIGYTLKGDGKETYEPHFTFQGFRYVRLSGFTEEQLDHEAFEAVVVHSDFEETGTFECSEPLVNQLQSNIRWGLKGNFLDVPTDCPQRDERLGWTGDAQMFIQTASYLSNVSPFFTKWLSDLAAEQRDDGAVPFVVPHVLGKGDFASAAWGDAAVICPWTIYVSYGDQRILERQYESMKRWVAYIQGQGENEYLWNTGFHFGDWLGLDAKSGDYVGATERDLIASAFYAYSVELLRRTAVVLGQKEDAALYSKLKEQVVAAFRREFVTPSGRLAASTQTAHVLALMFGLLDEAAEKRAAARLYTLLEESKFHLTTGFVGTPYISHVLSQQGMHDAAYKLLLQQDYPSWLYPVTKGATTIWEHWDGIKEDGSFWSRDMNSFNHYAYGAIGDWLYRTVAGIQTVEEAPGYKRIVIAPVPGEGLTWAAGTIDTMYGRVRSYWRLGNAGDFRLEITIPPNTTAEIRLPGIFDGTRVTEGDGTPLLEAKGVHSACDGKAGVVIQAGSGHYHFCYKFTGHSS</sequence>
<evidence type="ECO:0000256" key="3">
    <source>
        <dbReference type="ARBA" id="ARBA00022801"/>
    </source>
</evidence>
<dbReference type="KEGG" id="pvo:PVOR_14919"/>